<reference evidence="2" key="1">
    <citation type="submission" date="2020-03" db="EMBL/GenBank/DDBJ databases">
        <title>The deep terrestrial virosphere.</title>
        <authorList>
            <person name="Holmfeldt K."/>
            <person name="Nilsson E."/>
            <person name="Simone D."/>
            <person name="Lopez-Fernandez M."/>
            <person name="Wu X."/>
            <person name="de Brujin I."/>
            <person name="Lundin D."/>
            <person name="Andersson A."/>
            <person name="Bertilsson S."/>
            <person name="Dopson M."/>
        </authorList>
    </citation>
    <scope>NUCLEOTIDE SEQUENCE</scope>
    <source>
        <strain evidence="2">TM448A00733</strain>
        <strain evidence="3">TM448B00934</strain>
    </source>
</reference>
<dbReference type="CDD" id="cd00093">
    <property type="entry name" value="HTH_XRE"/>
    <property type="match status" value="1"/>
</dbReference>
<dbReference type="InterPro" id="IPR010982">
    <property type="entry name" value="Lambda_DNA-bd_dom_sf"/>
</dbReference>
<proteinExistence type="predicted"/>
<dbReference type="InterPro" id="IPR001387">
    <property type="entry name" value="Cro/C1-type_HTH"/>
</dbReference>
<dbReference type="EMBL" id="MT144674">
    <property type="protein sequence ID" value="QJH97128.1"/>
    <property type="molecule type" value="Genomic_DNA"/>
</dbReference>
<evidence type="ECO:0000313" key="3">
    <source>
        <dbReference type="EMBL" id="QJH97128.1"/>
    </source>
</evidence>
<dbReference type="GO" id="GO:0003677">
    <property type="term" value="F:DNA binding"/>
    <property type="evidence" value="ECO:0007669"/>
    <property type="project" value="InterPro"/>
</dbReference>
<dbReference type="Gene3D" id="1.10.260.40">
    <property type="entry name" value="lambda repressor-like DNA-binding domains"/>
    <property type="match status" value="1"/>
</dbReference>
<organism evidence="2">
    <name type="scientific">viral metagenome</name>
    <dbReference type="NCBI Taxonomy" id="1070528"/>
    <lineage>
        <taxon>unclassified sequences</taxon>
        <taxon>metagenomes</taxon>
        <taxon>organismal metagenomes</taxon>
    </lineage>
</organism>
<protein>
    <submittedName>
        <fullName evidence="2">Putative DNA binding, helix-turn-helix domain containing protein</fullName>
    </submittedName>
</protein>
<sequence>MVSEKEMTMNYLTESSYDSMYTCAVYRAASKQKRNYLLCHIPIDKTNDLAYSAAVTLKVFDDDRPTDEKATSERVLLIRAWENKLKTNFDGTASFLSALDQLSRGSTHNKDIGAKLRRIRRRRRWTQEQMAVELGVDRSLFSRIERGERNIPESVVDWMKNRGKKP</sequence>
<accession>A0A6H1ZKF3</accession>
<dbReference type="AlphaFoldDB" id="A0A6H1ZKF3"/>
<dbReference type="SUPFAM" id="SSF47413">
    <property type="entry name" value="lambda repressor-like DNA-binding domains"/>
    <property type="match status" value="1"/>
</dbReference>
<dbReference type="SMART" id="SM00530">
    <property type="entry name" value="HTH_XRE"/>
    <property type="match status" value="1"/>
</dbReference>
<dbReference type="EMBL" id="MT144055">
    <property type="protein sequence ID" value="QJA47745.1"/>
    <property type="molecule type" value="Genomic_DNA"/>
</dbReference>
<name>A0A6H1ZKF3_9ZZZZ</name>
<dbReference type="Pfam" id="PF13560">
    <property type="entry name" value="HTH_31"/>
    <property type="match status" value="1"/>
</dbReference>
<gene>
    <name evidence="2" type="ORF">TM448A00733_0006</name>
    <name evidence="3" type="ORF">TM448B00934_0015</name>
</gene>
<dbReference type="PROSITE" id="PS50943">
    <property type="entry name" value="HTH_CROC1"/>
    <property type="match status" value="1"/>
</dbReference>
<feature type="domain" description="HTH cro/C1-type" evidence="1">
    <location>
        <begin position="116"/>
        <end position="151"/>
    </location>
</feature>
<evidence type="ECO:0000259" key="1">
    <source>
        <dbReference type="PROSITE" id="PS50943"/>
    </source>
</evidence>
<evidence type="ECO:0000313" key="2">
    <source>
        <dbReference type="EMBL" id="QJA47745.1"/>
    </source>
</evidence>